<gene>
    <name evidence="2" type="ORF">BN9_034200</name>
</gene>
<name>A0A024G6X8_9STRA</name>
<dbReference type="AlphaFoldDB" id="A0A024G6X8"/>
<accession>A0A024G6X8</accession>
<dbReference type="InParanoid" id="A0A024G6X8"/>
<evidence type="ECO:0000256" key="1">
    <source>
        <dbReference type="SAM" id="MobiDB-lite"/>
    </source>
</evidence>
<reference evidence="2 3" key="1">
    <citation type="submission" date="2012-05" db="EMBL/GenBank/DDBJ databases">
        <title>Recombination and specialization in a pathogen metapopulation.</title>
        <authorList>
            <person name="Gardiner A."/>
            <person name="Kemen E."/>
            <person name="Schultz-Larsen T."/>
            <person name="MacLean D."/>
            <person name="Van Oosterhout C."/>
            <person name="Jones J.D.G."/>
        </authorList>
    </citation>
    <scope>NUCLEOTIDE SEQUENCE [LARGE SCALE GENOMIC DNA]</scope>
    <source>
        <strain evidence="2 3">Ac Nc2</strain>
    </source>
</reference>
<sequence length="145" mass="16301">MHLIVWFRFDRLFVECVEEKKELNEVCVTITVPQPPAQGHSSAPVTQQKHMTAAHTECIKDVNLVYQHFYLEFSSGVLTLTIKTDVEKMNSLWSTVGRKCLEVSTESELLVKMIKENTEETAETKQMNAVEGGPQQASAESKPCG</sequence>
<feature type="region of interest" description="Disordered" evidence="1">
    <location>
        <begin position="120"/>
        <end position="145"/>
    </location>
</feature>
<proteinExistence type="predicted"/>
<protein>
    <submittedName>
        <fullName evidence="2">Uncharacterized protein</fullName>
    </submittedName>
</protein>
<comment type="caution">
    <text evidence="2">The sequence shown here is derived from an EMBL/GenBank/DDBJ whole genome shotgun (WGS) entry which is preliminary data.</text>
</comment>
<organism evidence="2 3">
    <name type="scientific">Albugo candida</name>
    <dbReference type="NCBI Taxonomy" id="65357"/>
    <lineage>
        <taxon>Eukaryota</taxon>
        <taxon>Sar</taxon>
        <taxon>Stramenopiles</taxon>
        <taxon>Oomycota</taxon>
        <taxon>Peronosporomycetes</taxon>
        <taxon>Albuginales</taxon>
        <taxon>Albuginaceae</taxon>
        <taxon>Albugo</taxon>
    </lineage>
</organism>
<dbReference type="EMBL" id="CAIX01000037">
    <property type="protein sequence ID" value="CCI42636.1"/>
    <property type="molecule type" value="Genomic_DNA"/>
</dbReference>
<keyword evidence="3" id="KW-1185">Reference proteome</keyword>
<evidence type="ECO:0000313" key="2">
    <source>
        <dbReference type="EMBL" id="CCI42636.1"/>
    </source>
</evidence>
<evidence type="ECO:0000313" key="3">
    <source>
        <dbReference type="Proteomes" id="UP000053237"/>
    </source>
</evidence>
<dbReference type="Proteomes" id="UP000053237">
    <property type="component" value="Unassembled WGS sequence"/>
</dbReference>